<keyword evidence="1" id="KW-1133">Transmembrane helix</keyword>
<organism evidence="2 3">
    <name type="scientific">Dawidia cretensis</name>
    <dbReference type="NCBI Taxonomy" id="2782350"/>
    <lineage>
        <taxon>Bacteria</taxon>
        <taxon>Pseudomonadati</taxon>
        <taxon>Bacteroidota</taxon>
        <taxon>Cytophagia</taxon>
        <taxon>Cytophagales</taxon>
        <taxon>Chryseotaleaceae</taxon>
        <taxon>Dawidia</taxon>
    </lineage>
</organism>
<dbReference type="EMBL" id="JAHESE010000151">
    <property type="protein sequence ID" value="MBT1712550.1"/>
    <property type="molecule type" value="Genomic_DNA"/>
</dbReference>
<gene>
    <name evidence="2" type="ORF">KK062_30225</name>
</gene>
<proteinExistence type="predicted"/>
<feature type="transmembrane region" description="Helical" evidence="1">
    <location>
        <begin position="60"/>
        <end position="81"/>
    </location>
</feature>
<keyword evidence="3" id="KW-1185">Reference proteome</keyword>
<keyword evidence="1" id="KW-0472">Membrane</keyword>
<keyword evidence="1" id="KW-0812">Transmembrane</keyword>
<dbReference type="Proteomes" id="UP001319080">
    <property type="component" value="Unassembled WGS sequence"/>
</dbReference>
<feature type="transmembrane region" description="Helical" evidence="1">
    <location>
        <begin position="36"/>
        <end position="54"/>
    </location>
</feature>
<reference evidence="2 3" key="1">
    <citation type="submission" date="2021-05" db="EMBL/GenBank/DDBJ databases">
        <title>A Polyphasic approach of four new species of the genus Ohtaekwangia: Ohtaekwangia histidinii sp. nov., Ohtaekwangia cretensis sp. nov., Ohtaekwangia indiensis sp. nov., Ohtaekwangia reichenbachii sp. nov. from diverse environment.</title>
        <authorList>
            <person name="Octaviana S."/>
        </authorList>
    </citation>
    <scope>NUCLEOTIDE SEQUENCE [LARGE SCALE GENOMIC DNA]</scope>
    <source>
        <strain evidence="2 3">PWU5</strain>
    </source>
</reference>
<evidence type="ECO:0000256" key="1">
    <source>
        <dbReference type="SAM" id="Phobius"/>
    </source>
</evidence>
<feature type="non-terminal residue" evidence="2">
    <location>
        <position position="1"/>
    </location>
</feature>
<protein>
    <submittedName>
        <fullName evidence="2">Uncharacterized protein</fullName>
    </submittedName>
</protein>
<comment type="caution">
    <text evidence="2">The sequence shown here is derived from an EMBL/GenBank/DDBJ whole genome shotgun (WGS) entry which is preliminary data.</text>
</comment>
<sequence>LQRCWMIGLNIAAIAFGFLFRSRVPEHIQLRRFIRIVIILFIVLNALAILFNIFGRFSLARILGTAGIFALTQVMGLSGLVKTIIESILLQIPPIRVKENIEQPFEPQGIIG</sequence>
<feature type="non-terminal residue" evidence="2">
    <location>
        <position position="112"/>
    </location>
</feature>
<name>A0AAP2E3R8_9BACT</name>
<dbReference type="AlphaFoldDB" id="A0AAP2E3R8"/>
<feature type="transmembrane region" description="Helical" evidence="1">
    <location>
        <begin position="6"/>
        <end position="24"/>
    </location>
</feature>
<accession>A0AAP2E3R8</accession>
<evidence type="ECO:0000313" key="3">
    <source>
        <dbReference type="Proteomes" id="UP001319080"/>
    </source>
</evidence>
<evidence type="ECO:0000313" key="2">
    <source>
        <dbReference type="EMBL" id="MBT1712550.1"/>
    </source>
</evidence>